<keyword evidence="6" id="KW-0574">Periplasm</keyword>
<evidence type="ECO:0000256" key="7">
    <source>
        <dbReference type="ARBA" id="ARBA00022795"/>
    </source>
</evidence>
<dbReference type="Pfam" id="PF10135">
    <property type="entry name" value="Rod-binding"/>
    <property type="match status" value="1"/>
</dbReference>
<gene>
    <name evidence="14" type="primary">flgJ</name>
    <name evidence="14" type="ORF">ACFPN1_02795</name>
</gene>
<keyword evidence="14" id="KW-0969">Cilium</keyword>
<keyword evidence="15" id="KW-1185">Reference proteome</keyword>
<feature type="compositionally biased region" description="Low complexity" evidence="12">
    <location>
        <begin position="103"/>
        <end position="112"/>
    </location>
</feature>
<keyword evidence="10" id="KW-0961">Cell wall biogenesis/degradation</keyword>
<evidence type="ECO:0000256" key="8">
    <source>
        <dbReference type="ARBA" id="ARBA00022801"/>
    </source>
</evidence>
<dbReference type="Gene3D" id="1.10.530.10">
    <property type="match status" value="1"/>
</dbReference>
<evidence type="ECO:0000256" key="2">
    <source>
        <dbReference type="ARBA" id="ARBA00004418"/>
    </source>
</evidence>
<dbReference type="InterPro" id="IPR051056">
    <property type="entry name" value="Glycosyl_Hydrolase_73"/>
</dbReference>
<keyword evidence="14" id="KW-0282">Flagellum</keyword>
<proteinExistence type="inferred from homology"/>
<dbReference type="SMART" id="SM00047">
    <property type="entry name" value="LYZ2"/>
    <property type="match status" value="1"/>
</dbReference>
<feature type="region of interest" description="Disordered" evidence="12">
    <location>
        <begin position="88"/>
        <end position="112"/>
    </location>
</feature>
<comment type="caution">
    <text evidence="14">The sequence shown here is derived from an EMBL/GenBank/DDBJ whole genome shotgun (WGS) entry which is preliminary data.</text>
</comment>
<keyword evidence="7" id="KW-1005">Bacterial flagellum biogenesis</keyword>
<accession>A0ABW0SK53</accession>
<keyword evidence="8 14" id="KW-0378">Hydrolase</keyword>
<comment type="function">
    <text evidence="1">Flagellum-specific muramidase which hydrolyzes the peptidoglycan layer to assemble the rod structure in the periplasmic space.</text>
</comment>
<dbReference type="GO" id="GO:0016787">
    <property type="term" value="F:hydrolase activity"/>
    <property type="evidence" value="ECO:0007669"/>
    <property type="project" value="UniProtKB-KW"/>
</dbReference>
<dbReference type="PANTHER" id="PTHR33308:SF9">
    <property type="entry name" value="PEPTIDOGLYCAN HYDROLASE FLGJ"/>
    <property type="match status" value="1"/>
</dbReference>
<evidence type="ECO:0000256" key="9">
    <source>
        <dbReference type="ARBA" id="ARBA00023295"/>
    </source>
</evidence>
<dbReference type="InterPro" id="IPR013377">
    <property type="entry name" value="FlgJ"/>
</dbReference>
<evidence type="ECO:0000259" key="13">
    <source>
        <dbReference type="SMART" id="SM00047"/>
    </source>
</evidence>
<organism evidence="14 15">
    <name type="scientific">Lysobacter yangpyeongensis</name>
    <dbReference type="NCBI Taxonomy" id="346182"/>
    <lineage>
        <taxon>Bacteria</taxon>
        <taxon>Pseudomonadati</taxon>
        <taxon>Pseudomonadota</taxon>
        <taxon>Gammaproteobacteria</taxon>
        <taxon>Lysobacterales</taxon>
        <taxon>Lysobacteraceae</taxon>
        <taxon>Lysobacter</taxon>
    </lineage>
</organism>
<evidence type="ECO:0000256" key="3">
    <source>
        <dbReference type="ARBA" id="ARBA00006880"/>
    </source>
</evidence>
<protein>
    <recommendedName>
        <fullName evidence="5">Peptidoglycan hydrolase FlgJ</fullName>
    </recommendedName>
    <alternativeName>
        <fullName evidence="11">Muramidase FlgJ</fullName>
    </alternativeName>
</protein>
<name>A0ABW0SK53_9GAMM</name>
<comment type="similarity">
    <text evidence="3">In the N-terminal section; belongs to the FlgJ family.</text>
</comment>
<keyword evidence="9" id="KW-0326">Glycosidase</keyword>
<dbReference type="PRINTS" id="PR01002">
    <property type="entry name" value="FLGFLGJ"/>
</dbReference>
<comment type="similarity">
    <text evidence="4">In the C-terminal section; belongs to the glycosyl hydrolase 73 family.</text>
</comment>
<evidence type="ECO:0000313" key="14">
    <source>
        <dbReference type="EMBL" id="MFC5568992.1"/>
    </source>
</evidence>
<dbReference type="Pfam" id="PF01832">
    <property type="entry name" value="Glucosaminidase"/>
    <property type="match status" value="1"/>
</dbReference>
<keyword evidence="14" id="KW-0966">Cell projection</keyword>
<dbReference type="EMBL" id="JBHSNM010000001">
    <property type="protein sequence ID" value="MFC5568992.1"/>
    <property type="molecule type" value="Genomic_DNA"/>
</dbReference>
<reference evidence="15" key="1">
    <citation type="journal article" date="2019" name="Int. J. Syst. Evol. Microbiol.">
        <title>The Global Catalogue of Microorganisms (GCM) 10K type strain sequencing project: providing services to taxonomists for standard genome sequencing and annotation.</title>
        <authorList>
            <consortium name="The Broad Institute Genomics Platform"/>
            <consortium name="The Broad Institute Genome Sequencing Center for Infectious Disease"/>
            <person name="Wu L."/>
            <person name="Ma J."/>
        </authorList>
    </citation>
    <scope>NUCLEOTIDE SEQUENCE [LARGE SCALE GENOMIC DNA]</scope>
    <source>
        <strain evidence="15">KACC 11407</strain>
    </source>
</reference>
<dbReference type="InterPro" id="IPR002901">
    <property type="entry name" value="MGlyc_endo_b_GlcNAc-like_dom"/>
</dbReference>
<dbReference type="Gene3D" id="2.10.70.40">
    <property type="entry name" value="peptidoglycan hydrolase"/>
    <property type="match status" value="1"/>
</dbReference>
<comment type="subcellular location">
    <subcellularLocation>
        <location evidence="2">Periplasm</location>
    </subcellularLocation>
</comment>
<dbReference type="RefSeq" id="WP_386752790.1">
    <property type="nucleotide sequence ID" value="NZ_JBHSNM010000001.1"/>
</dbReference>
<dbReference type="InterPro" id="IPR019301">
    <property type="entry name" value="Flagellar_prot_FlgJ_N"/>
</dbReference>
<evidence type="ECO:0000256" key="12">
    <source>
        <dbReference type="SAM" id="MobiDB-lite"/>
    </source>
</evidence>
<evidence type="ECO:0000256" key="10">
    <source>
        <dbReference type="ARBA" id="ARBA00023316"/>
    </source>
</evidence>
<evidence type="ECO:0000313" key="15">
    <source>
        <dbReference type="Proteomes" id="UP001596036"/>
    </source>
</evidence>
<dbReference type="PANTHER" id="PTHR33308">
    <property type="entry name" value="PEPTIDOGLYCAN HYDROLASE FLGJ"/>
    <property type="match status" value="1"/>
</dbReference>
<evidence type="ECO:0000256" key="6">
    <source>
        <dbReference type="ARBA" id="ARBA00022764"/>
    </source>
</evidence>
<sequence>MRLTSATGIALEPASSGSSHARIEEAARQLETQFAHMLIKSMRSASMGDPMLGNDTTYREMYDQQLAKELSKGRGLGLAPMIMRQLERSQPEAPQATSPFPQGLPAGSPSAPLPLSVPTGPMSLPAMNGMLPLAPARNGVSMQALDLPALNATQPQAPAACEASERLDCSSPEAFVRSIWPIAQKTASELGVPARALVAQAALETGWGRRLVQKNGETSHNLFGIKAGGRWSGSRMSASTHEFVDGVRRSERADFRAYGSVAESFADYARLLGNGRYAAARGSGEDVHRFASALQHAGYATDPAYAKKISAIAHGATLNRALAMLPAQDTGADRRFVASADVATTPRG</sequence>
<evidence type="ECO:0000256" key="4">
    <source>
        <dbReference type="ARBA" id="ARBA00007974"/>
    </source>
</evidence>
<evidence type="ECO:0000256" key="11">
    <source>
        <dbReference type="ARBA" id="ARBA00030835"/>
    </source>
</evidence>
<dbReference type="Proteomes" id="UP001596036">
    <property type="component" value="Unassembled WGS sequence"/>
</dbReference>
<evidence type="ECO:0000256" key="1">
    <source>
        <dbReference type="ARBA" id="ARBA00002954"/>
    </source>
</evidence>
<feature type="domain" description="Mannosyl-glycoprotein endo-beta-N-acetylglucosamidase-like" evidence="13">
    <location>
        <begin position="165"/>
        <end position="322"/>
    </location>
</feature>
<evidence type="ECO:0000256" key="5">
    <source>
        <dbReference type="ARBA" id="ARBA00013433"/>
    </source>
</evidence>
<feature type="region of interest" description="Disordered" evidence="12">
    <location>
        <begin position="1"/>
        <end position="22"/>
    </location>
</feature>
<dbReference type="NCBIfam" id="TIGR02541">
    <property type="entry name" value="flagell_FlgJ"/>
    <property type="match status" value="1"/>
</dbReference>